<dbReference type="EMBL" id="BKCJ010094763">
    <property type="protein sequence ID" value="GEX19880.1"/>
    <property type="molecule type" value="Genomic_DNA"/>
</dbReference>
<proteinExistence type="predicted"/>
<evidence type="ECO:0008006" key="2">
    <source>
        <dbReference type="Google" id="ProtNLM"/>
    </source>
</evidence>
<accession>A0A699H1C4</accession>
<protein>
    <recommendedName>
        <fullName evidence="2">Retrotransposon gag domain-containing protein</fullName>
    </recommendedName>
</protein>
<gene>
    <name evidence="1" type="ORF">Tci_291855</name>
</gene>
<comment type="caution">
    <text evidence="1">The sequence shown here is derived from an EMBL/GenBank/DDBJ whole genome shotgun (WGS) entry which is preliminary data.</text>
</comment>
<organism evidence="1">
    <name type="scientific">Tanacetum cinerariifolium</name>
    <name type="common">Dalmatian daisy</name>
    <name type="synonym">Chrysanthemum cinerariifolium</name>
    <dbReference type="NCBI Taxonomy" id="118510"/>
    <lineage>
        <taxon>Eukaryota</taxon>
        <taxon>Viridiplantae</taxon>
        <taxon>Streptophyta</taxon>
        <taxon>Embryophyta</taxon>
        <taxon>Tracheophyta</taxon>
        <taxon>Spermatophyta</taxon>
        <taxon>Magnoliopsida</taxon>
        <taxon>eudicotyledons</taxon>
        <taxon>Gunneridae</taxon>
        <taxon>Pentapetalae</taxon>
        <taxon>asterids</taxon>
        <taxon>campanulids</taxon>
        <taxon>Asterales</taxon>
        <taxon>Asteraceae</taxon>
        <taxon>Asteroideae</taxon>
        <taxon>Anthemideae</taxon>
        <taxon>Anthemidinae</taxon>
        <taxon>Tanacetum</taxon>
    </lineage>
</organism>
<sequence length="191" mass="22071">MRELREDTFFENKNDDALEHVELPRGTVDCWDLLKKAFIQRYCPPSKTTKQLKEIRNFKQEEDETLYQAWECETMILGRPFLATIHAKIDVFNKEISLGIGGDRVTFDMDKKIHNFTTLIGEIYMINATSNTPSYTSSRVEETNDVHNDYNQEQGQSQLTDALPMGGENGSRFRDMIRKEVDGGRSVHQKA</sequence>
<evidence type="ECO:0000313" key="1">
    <source>
        <dbReference type="EMBL" id="GEX19880.1"/>
    </source>
</evidence>
<name>A0A699H1C4_TANCI</name>
<reference evidence="1" key="1">
    <citation type="journal article" date="2019" name="Sci. Rep.">
        <title>Draft genome of Tanacetum cinerariifolium, the natural source of mosquito coil.</title>
        <authorList>
            <person name="Yamashiro T."/>
            <person name="Shiraishi A."/>
            <person name="Satake H."/>
            <person name="Nakayama K."/>
        </authorList>
    </citation>
    <scope>NUCLEOTIDE SEQUENCE</scope>
</reference>
<dbReference type="AlphaFoldDB" id="A0A699H1C4"/>